<dbReference type="OrthoDB" id="344220at2759"/>
<dbReference type="GO" id="GO:0070847">
    <property type="term" value="C:core mediator complex"/>
    <property type="evidence" value="ECO:0000318"/>
    <property type="project" value="GO_Central"/>
</dbReference>
<feature type="compositionally biased region" description="Basic and acidic residues" evidence="7">
    <location>
        <begin position="272"/>
        <end position="281"/>
    </location>
</feature>
<dbReference type="VEuPathDB" id="VectorBase:ISCP_013509"/>
<evidence type="ECO:0007829" key="11">
    <source>
        <dbReference type="PeptideAtlas" id="B7PA23"/>
    </source>
</evidence>
<comment type="similarity">
    <text evidence="2 6">Belongs to the Mediator complex subunit 6 family.</text>
</comment>
<evidence type="ECO:0000256" key="4">
    <source>
        <dbReference type="ARBA" id="ARBA00023163"/>
    </source>
</evidence>
<comment type="function">
    <text evidence="6">Component of the Mediator complex, a coactivator involved in the regulated transcription of nearly all RNA polymerase II-dependent genes. Mediator functions as a bridge to convey information from gene-specific regulatory proteins to the basal RNA polymerase II transcription machinery. Mediator is recruited to promoters by direct interactions with regulatory proteins and serves as a scaffold for the assembly of a functional preinitiation complex with RNA polymerase II and the general transcription factors.</text>
</comment>
<comment type="subcellular location">
    <subcellularLocation>
        <location evidence="1 6">Nucleus</location>
    </subcellularLocation>
</comment>
<keyword evidence="5 6" id="KW-0539">Nucleus</keyword>
<dbReference type="PaxDb" id="6945-B7PA23"/>
<accession>B7PA23</accession>
<evidence type="ECO:0000313" key="10">
    <source>
        <dbReference type="Proteomes" id="UP000001555"/>
    </source>
</evidence>
<dbReference type="InterPro" id="IPR038566">
    <property type="entry name" value="Mediator_Med6_sf"/>
</dbReference>
<dbReference type="VEuPathDB" id="VectorBase:ISCI003442"/>
<dbReference type="STRING" id="6945.B7PA23"/>
<dbReference type="InterPro" id="IPR007018">
    <property type="entry name" value="Mediator_Med6"/>
</dbReference>
<keyword evidence="4 6" id="KW-0804">Transcription</keyword>
<sequence length="281" mass="31564">MCNYEVGHAIKCTCQAGTGSAHSLLGLQCPGFASMSKSFPGFRWWTLVLRARAVASGVRFRTMARPASEECPLGISWHDTAWIQALEPGNVMDYFSERSNPFYDRTCNNEIVKMQRLSADQLSQMTGLEYILLHAQEPILYVVRKQHRHSPSQVTPLADYYVLAGVVYQAPDLGAVLNSRLLATAHRLQAALDESLSFARYHPFRGYWWQFPDGRPQPKPPAKHAPGSIFQRRRVDLLLAELAANFPPKQHEEAAKQETPAPRPEPSQAKSARGEKRPRLA</sequence>
<evidence type="ECO:0000313" key="9">
    <source>
        <dbReference type="EnsemblMetazoa" id="ISCW003442-PA"/>
    </source>
</evidence>
<feature type="region of interest" description="Disordered" evidence="7">
    <location>
        <begin position="246"/>
        <end position="281"/>
    </location>
</feature>
<dbReference type="EMBL" id="ABJB010482589">
    <property type="status" value="NOT_ANNOTATED_CDS"/>
    <property type="molecule type" value="Genomic_DNA"/>
</dbReference>
<dbReference type="GO" id="GO:0006357">
    <property type="term" value="P:regulation of transcription by RNA polymerase II"/>
    <property type="evidence" value="ECO:0000318"/>
    <property type="project" value="GO_Central"/>
</dbReference>
<dbReference type="FunCoup" id="B7PA23">
    <property type="interactions" value="1931"/>
</dbReference>
<proteinExistence type="evidence at protein level"/>
<dbReference type="VEuPathDB" id="VectorBase:ISCW003442"/>
<dbReference type="PANTHER" id="PTHR13104">
    <property type="entry name" value="MED-6-RELATED"/>
    <property type="match status" value="1"/>
</dbReference>
<dbReference type="EMBL" id="ABJB010801276">
    <property type="status" value="NOT_ANNOTATED_CDS"/>
    <property type="molecule type" value="Genomic_DNA"/>
</dbReference>
<organism>
    <name type="scientific">Ixodes scapularis</name>
    <name type="common">Black-legged tick</name>
    <name type="synonym">Deer tick</name>
    <dbReference type="NCBI Taxonomy" id="6945"/>
    <lineage>
        <taxon>Eukaryota</taxon>
        <taxon>Metazoa</taxon>
        <taxon>Ecdysozoa</taxon>
        <taxon>Arthropoda</taxon>
        <taxon>Chelicerata</taxon>
        <taxon>Arachnida</taxon>
        <taxon>Acari</taxon>
        <taxon>Parasitiformes</taxon>
        <taxon>Ixodida</taxon>
        <taxon>Ixodoidea</taxon>
        <taxon>Ixodidae</taxon>
        <taxon>Ixodinae</taxon>
        <taxon>Ixodes</taxon>
    </lineage>
</organism>
<reference evidence="8 10" key="1">
    <citation type="submission" date="2008-03" db="EMBL/GenBank/DDBJ databases">
        <title>Annotation of Ixodes scapularis.</title>
        <authorList>
            <consortium name="Ixodes scapularis Genome Project Consortium"/>
            <person name="Caler E."/>
            <person name="Hannick L.I."/>
            <person name="Bidwell S."/>
            <person name="Joardar V."/>
            <person name="Thiagarajan M."/>
            <person name="Amedeo P."/>
            <person name="Galinsky K.J."/>
            <person name="Schobel S."/>
            <person name="Inman J."/>
            <person name="Hostetler J."/>
            <person name="Miller J."/>
            <person name="Hammond M."/>
            <person name="Megy K."/>
            <person name="Lawson D."/>
            <person name="Kodira C."/>
            <person name="Sutton G."/>
            <person name="Meyer J."/>
            <person name="Hill C.A."/>
            <person name="Birren B."/>
            <person name="Nene V."/>
            <person name="Collins F."/>
            <person name="Alarcon-Chaidez F."/>
            <person name="Wikel S."/>
            <person name="Strausberg R."/>
        </authorList>
    </citation>
    <scope>NUCLEOTIDE SEQUENCE [LARGE SCALE GENOMIC DNA]</scope>
    <source>
        <strain evidence="10">Wikel</strain>
        <strain evidence="8">Wikel colony</strain>
    </source>
</reference>
<evidence type="ECO:0000256" key="2">
    <source>
        <dbReference type="ARBA" id="ARBA00007526"/>
    </source>
</evidence>
<protein>
    <recommendedName>
        <fullName evidence="6">Mediator of RNA polymerase II transcription subunit 6</fullName>
    </recommendedName>
    <alternativeName>
        <fullName evidence="6">Mediator complex subunit 6</fullName>
    </alternativeName>
</protein>
<dbReference type="Pfam" id="PF04934">
    <property type="entry name" value="Med6"/>
    <property type="match status" value="1"/>
</dbReference>
<comment type="subunit">
    <text evidence="6">Component of the Mediator complex.</text>
</comment>
<evidence type="ECO:0000256" key="7">
    <source>
        <dbReference type="SAM" id="MobiDB-lite"/>
    </source>
</evidence>
<evidence type="ECO:0000256" key="5">
    <source>
        <dbReference type="ARBA" id="ARBA00023242"/>
    </source>
</evidence>
<keyword evidence="3 6" id="KW-0805">Transcription regulation</keyword>
<evidence type="ECO:0000256" key="1">
    <source>
        <dbReference type="ARBA" id="ARBA00004123"/>
    </source>
</evidence>
<gene>
    <name evidence="6" type="primary">MED6</name>
    <name evidence="8" type="ORF">IscW_ISCW003442</name>
</gene>
<dbReference type="Proteomes" id="UP000001555">
    <property type="component" value="Unassembled WGS sequence"/>
</dbReference>
<keyword evidence="11" id="KW-1267">Proteomics identification</keyword>
<evidence type="ECO:0000313" key="8">
    <source>
        <dbReference type="EMBL" id="EEC03445.1"/>
    </source>
</evidence>
<dbReference type="HOGENOM" id="CLU_077754_1_1_1"/>
<dbReference type="GO" id="GO:0016592">
    <property type="term" value="C:mediator complex"/>
    <property type="evidence" value="ECO:0000318"/>
    <property type="project" value="GO_Central"/>
</dbReference>
<dbReference type="EnsemblMetazoa" id="ISCW003442-RA">
    <property type="protein sequence ID" value="ISCW003442-PA"/>
    <property type="gene ID" value="ISCW003442"/>
</dbReference>
<dbReference type="InParanoid" id="B7PA23"/>
<dbReference type="GO" id="GO:0003713">
    <property type="term" value="F:transcription coactivator activity"/>
    <property type="evidence" value="ECO:0000318"/>
    <property type="project" value="GO_Central"/>
</dbReference>
<dbReference type="Gene3D" id="3.10.450.580">
    <property type="entry name" value="Mediator complex, subunit Med6"/>
    <property type="match status" value="1"/>
</dbReference>
<name>B7PA23_IXOSC</name>
<reference evidence="9" key="2">
    <citation type="submission" date="2020-05" db="UniProtKB">
        <authorList>
            <consortium name="EnsemblMetazoa"/>
        </authorList>
    </citation>
    <scope>IDENTIFICATION</scope>
    <source>
        <strain evidence="9">wikel</strain>
    </source>
</reference>
<dbReference type="AlphaFoldDB" id="B7PA23"/>
<dbReference type="EMBL" id="DS668644">
    <property type="protein sequence ID" value="EEC03445.1"/>
    <property type="molecule type" value="Genomic_DNA"/>
</dbReference>
<keyword evidence="10" id="KW-1185">Reference proteome</keyword>
<evidence type="ECO:0000256" key="3">
    <source>
        <dbReference type="ARBA" id="ARBA00023015"/>
    </source>
</evidence>
<keyword evidence="6" id="KW-0010">Activator</keyword>
<evidence type="ECO:0000256" key="6">
    <source>
        <dbReference type="RuleBase" id="RU364143"/>
    </source>
</evidence>